<protein>
    <recommendedName>
        <fullName evidence="6">UvrABC system protein C</fullName>
        <shortName evidence="6">Protein UvrC</shortName>
    </recommendedName>
    <alternativeName>
        <fullName evidence="6">Excinuclease ABC subunit C</fullName>
    </alternativeName>
</protein>
<evidence type="ECO:0000259" key="7">
    <source>
        <dbReference type="PROSITE" id="PS50164"/>
    </source>
</evidence>
<dbReference type="InterPro" id="IPR035901">
    <property type="entry name" value="GIY-YIG_endonuc_sf"/>
</dbReference>
<dbReference type="Pfam" id="PF14520">
    <property type="entry name" value="HHH_5"/>
    <property type="match status" value="1"/>
</dbReference>
<comment type="function">
    <text evidence="6">The UvrABC repair system catalyzes the recognition and processing of DNA lesions. UvrC both incises the 5' and 3' sides of the lesion. The N-terminal half is responsible for the 3' incision and the C-terminal half is responsible for the 5' incision.</text>
</comment>
<dbReference type="HAMAP" id="MF_00203">
    <property type="entry name" value="UvrC"/>
    <property type="match status" value="1"/>
</dbReference>
<dbReference type="InterPro" id="IPR000305">
    <property type="entry name" value="GIY-YIG_endonuc"/>
</dbReference>
<comment type="caution">
    <text evidence="9">The sequence shown here is derived from an EMBL/GenBank/DDBJ whole genome shotgun (WGS) entry which is preliminary data.</text>
</comment>
<evidence type="ECO:0000259" key="8">
    <source>
        <dbReference type="PROSITE" id="PS50165"/>
    </source>
</evidence>
<dbReference type="Gene3D" id="3.30.420.340">
    <property type="entry name" value="UvrC, RNAse H endonuclease domain"/>
    <property type="match status" value="1"/>
</dbReference>
<evidence type="ECO:0000256" key="4">
    <source>
        <dbReference type="ARBA" id="ARBA00022881"/>
    </source>
</evidence>
<dbReference type="SUPFAM" id="SSF47781">
    <property type="entry name" value="RuvA domain 2-like"/>
    <property type="match status" value="1"/>
</dbReference>
<comment type="similarity">
    <text evidence="6">Belongs to the UvrC family.</text>
</comment>
<dbReference type="PANTHER" id="PTHR30562">
    <property type="entry name" value="UVRC/OXIDOREDUCTASE"/>
    <property type="match status" value="1"/>
</dbReference>
<dbReference type="InterPro" id="IPR010994">
    <property type="entry name" value="RuvA_2-like"/>
</dbReference>
<dbReference type="Pfam" id="PF22920">
    <property type="entry name" value="UvrC_RNaseH"/>
    <property type="match status" value="1"/>
</dbReference>
<keyword evidence="4 6" id="KW-0267">Excision nuclease</keyword>
<keyword evidence="10" id="KW-1185">Reference proteome</keyword>
<comment type="subunit">
    <text evidence="6">Interacts with UvrB in an incision complex.</text>
</comment>
<dbReference type="Gene3D" id="1.10.150.20">
    <property type="entry name" value="5' to 3' exonuclease, C-terminal subdomain"/>
    <property type="match status" value="1"/>
</dbReference>
<keyword evidence="5 6" id="KW-0234">DNA repair</keyword>
<dbReference type="InterPro" id="IPR038476">
    <property type="entry name" value="UvrC_RNase_H_dom_sf"/>
</dbReference>
<dbReference type="SUPFAM" id="SSF82771">
    <property type="entry name" value="GIY-YIG endonuclease"/>
    <property type="match status" value="1"/>
</dbReference>
<sequence>MKLNKEDGNALKLKISLLPESPGVYQYLDAEGNIIYIGKAKNLKRRVSSYFNKEHLDRKTQRLVETIKDMRFFVVKTESDALLLENNLIKTYQPKYNILLKDDKSYPSIMLSKGDFPRVAVVRNIDQSKGVYYGPYTNVAQARRLVWLVRNLYKIRTCRLPLSKERIAQGKYNVCLQYHIKRCKAPCVGKISKEDYAESIRKAEELIKGDISKVYKEEFARMQSLAAEERYEEAEEARQIIEFLKSYDAQETVIHNHYGKIVAFSYKEIEKRAYVNLLSVQNGAIRFLVTEEWHKALEEEKEEIFATIITDMMERFALESTEIILPFSIDWLQERYKITIPQRGDKLKLLKLSEANVDAYIKEKEKQQDKLNPEQRKLRLMKQMQADLQLNKLPRHIDCFDNSNTLGAQPVSACTVFRDGKPSKSEYRKFHVKQVIGPDDYATMKEVITRRYQKLEEEGRQFPDLIVIDGGKGQLKSALEALEELRIDTKNIDIIGLAERLEEVYIPGDSQSIILARNSETLRVLKHIRDEAHRFGITFHRSLRAKAQQVSALDGIPGIGPKRKEILLKHFGSVSRIKAAEEEEIKELVGSKSAEAIKKFFTQKEGKNIKD</sequence>
<dbReference type="Pfam" id="PF08459">
    <property type="entry name" value="UvrC_RNaseH_dom"/>
    <property type="match status" value="1"/>
</dbReference>
<organism evidence="9 10">
    <name type="scientific">Porphyromonas miyakawae</name>
    <dbReference type="NCBI Taxonomy" id="3137470"/>
    <lineage>
        <taxon>Bacteria</taxon>
        <taxon>Pseudomonadati</taxon>
        <taxon>Bacteroidota</taxon>
        <taxon>Bacteroidia</taxon>
        <taxon>Bacteroidales</taxon>
        <taxon>Porphyromonadaceae</taxon>
        <taxon>Porphyromonas</taxon>
    </lineage>
</organism>
<keyword evidence="2 6" id="KW-0227">DNA damage</keyword>
<dbReference type="PROSITE" id="PS50165">
    <property type="entry name" value="UVRC"/>
    <property type="match status" value="1"/>
</dbReference>
<evidence type="ECO:0000313" key="9">
    <source>
        <dbReference type="EMBL" id="GAB1250959.1"/>
    </source>
</evidence>
<dbReference type="InterPro" id="IPR001162">
    <property type="entry name" value="UvrC_RNase_H_dom"/>
</dbReference>
<dbReference type="Pfam" id="PF01541">
    <property type="entry name" value="GIY-YIG"/>
    <property type="match status" value="1"/>
</dbReference>
<dbReference type="PROSITE" id="PS50164">
    <property type="entry name" value="GIY_YIG"/>
    <property type="match status" value="1"/>
</dbReference>
<feature type="domain" description="UvrC family homology region profile" evidence="8">
    <location>
        <begin position="332"/>
        <end position="482"/>
    </location>
</feature>
<dbReference type="EMBL" id="BAAFSF010000001">
    <property type="protein sequence ID" value="GAB1250959.1"/>
    <property type="molecule type" value="Genomic_DNA"/>
</dbReference>
<keyword evidence="3 6" id="KW-0228">DNA excision</keyword>
<evidence type="ECO:0000256" key="3">
    <source>
        <dbReference type="ARBA" id="ARBA00022769"/>
    </source>
</evidence>
<dbReference type="SMART" id="SM00465">
    <property type="entry name" value="GIYc"/>
    <property type="match status" value="1"/>
</dbReference>
<evidence type="ECO:0000256" key="6">
    <source>
        <dbReference type="HAMAP-Rule" id="MF_00203"/>
    </source>
</evidence>
<dbReference type="NCBIfam" id="TIGR00194">
    <property type="entry name" value="uvrC"/>
    <property type="match status" value="1"/>
</dbReference>
<evidence type="ECO:0000256" key="5">
    <source>
        <dbReference type="ARBA" id="ARBA00023204"/>
    </source>
</evidence>
<evidence type="ECO:0000256" key="1">
    <source>
        <dbReference type="ARBA" id="ARBA00022490"/>
    </source>
</evidence>
<proteinExistence type="inferred from homology"/>
<dbReference type="CDD" id="cd10434">
    <property type="entry name" value="GIY-YIG_UvrC_Cho"/>
    <property type="match status" value="1"/>
</dbReference>
<dbReference type="RefSeq" id="WP_411914787.1">
    <property type="nucleotide sequence ID" value="NZ_BAAFSF010000001.1"/>
</dbReference>
<gene>
    <name evidence="6 9" type="primary">uvrC</name>
    <name evidence="9" type="ORF">Tsumi_00630</name>
</gene>
<keyword evidence="6" id="KW-0742">SOS response</keyword>
<comment type="subcellular location">
    <subcellularLocation>
        <location evidence="6">Cytoplasm</location>
    </subcellularLocation>
</comment>
<evidence type="ECO:0000313" key="10">
    <source>
        <dbReference type="Proteomes" id="UP001628220"/>
    </source>
</evidence>
<dbReference type="InterPro" id="IPR047296">
    <property type="entry name" value="GIY-YIG_UvrC_Cho"/>
</dbReference>
<dbReference type="Gene3D" id="3.40.1440.10">
    <property type="entry name" value="GIY-YIG endonuclease"/>
    <property type="match status" value="1"/>
</dbReference>
<dbReference type="InterPro" id="IPR050066">
    <property type="entry name" value="UvrABC_protein_C"/>
</dbReference>
<dbReference type="Proteomes" id="UP001628220">
    <property type="component" value="Unassembled WGS sequence"/>
</dbReference>
<name>A0ABQ0DZS9_9PORP</name>
<evidence type="ECO:0000256" key="2">
    <source>
        <dbReference type="ARBA" id="ARBA00022763"/>
    </source>
</evidence>
<feature type="domain" description="GIY-YIG" evidence="7">
    <location>
        <begin position="20"/>
        <end position="98"/>
    </location>
</feature>
<keyword evidence="1 6" id="KW-0963">Cytoplasm</keyword>
<accession>A0ABQ0DZS9</accession>
<dbReference type="InterPro" id="IPR004791">
    <property type="entry name" value="UvrC"/>
</dbReference>
<reference evidence="9 10" key="1">
    <citation type="journal article" date="2025" name="Int. J. Syst. Evol. Microbiol.">
        <title>Desulfovibrio falkowii sp. nov., Porphyromonas miyakawae sp. nov., Mediterraneibacter flintii sp. nov. and Owariibacterium komagatae gen. nov., sp. nov., isolated from human faeces.</title>
        <authorList>
            <person name="Hamaguchi T."/>
            <person name="Ohara M."/>
            <person name="Hisatomi A."/>
            <person name="Sekiguchi K."/>
            <person name="Takeda J.I."/>
            <person name="Ueyama J."/>
            <person name="Ito M."/>
            <person name="Nishiwaki H."/>
            <person name="Ogi T."/>
            <person name="Hirayama M."/>
            <person name="Ohkuma M."/>
            <person name="Sakamoto M."/>
            <person name="Ohno K."/>
        </authorList>
    </citation>
    <scope>NUCLEOTIDE SEQUENCE [LARGE SCALE GENOMIC DNA]</scope>
    <source>
        <strain evidence="9 10">13CB11C</strain>
    </source>
</reference>
<dbReference type="PANTHER" id="PTHR30562:SF1">
    <property type="entry name" value="UVRABC SYSTEM PROTEIN C"/>
    <property type="match status" value="1"/>
</dbReference>